<name>A0A8X6S902_TRICX</name>
<dbReference type="AlphaFoldDB" id="A0A8X6S902"/>
<proteinExistence type="predicted"/>
<keyword evidence="3" id="KW-1185">Reference proteome</keyword>
<feature type="region of interest" description="Disordered" evidence="1">
    <location>
        <begin position="135"/>
        <end position="156"/>
    </location>
</feature>
<sequence length="245" mass="27611">MDKDEAEDETSESSQKISSENKISLNNLDEKPEVRTPGSSRKISSENTISLNKLDKKPEVRTSEGNRKINSKNKITLNIFDEKPKVLPEIPKVTLSNKFVFDQRASISDELFAVSQAKQLISEVVERESLDRRKSRLFRKRPSPEKASKRRSAGDKAKQLISQVSLQDVAFLEAKESESARIPVDAAVVEKAKELLSSVKQKDISIRQPIRMRGRCTKTAHDEIALELGGVFQTLKIEDLEHGKK</sequence>
<feature type="region of interest" description="Disordered" evidence="1">
    <location>
        <begin position="1"/>
        <end position="73"/>
    </location>
</feature>
<dbReference type="Proteomes" id="UP000887159">
    <property type="component" value="Unassembled WGS sequence"/>
</dbReference>
<evidence type="ECO:0000313" key="3">
    <source>
        <dbReference type="Proteomes" id="UP000887159"/>
    </source>
</evidence>
<reference evidence="2" key="1">
    <citation type="submission" date="2020-08" db="EMBL/GenBank/DDBJ databases">
        <title>Multicomponent nature underlies the extraordinary mechanical properties of spider dragline silk.</title>
        <authorList>
            <person name="Kono N."/>
            <person name="Nakamura H."/>
            <person name="Mori M."/>
            <person name="Yoshida Y."/>
            <person name="Ohtoshi R."/>
            <person name="Malay A.D."/>
            <person name="Moran D.A.P."/>
            <person name="Tomita M."/>
            <person name="Numata K."/>
            <person name="Arakawa K."/>
        </authorList>
    </citation>
    <scope>NUCLEOTIDE SEQUENCE</scope>
</reference>
<feature type="compositionally biased region" description="Polar residues" evidence="1">
    <location>
        <begin position="37"/>
        <end position="51"/>
    </location>
</feature>
<feature type="compositionally biased region" description="Polar residues" evidence="1">
    <location>
        <begin position="12"/>
        <end position="27"/>
    </location>
</feature>
<dbReference type="EMBL" id="BMAU01021265">
    <property type="protein sequence ID" value="GFY06925.1"/>
    <property type="molecule type" value="Genomic_DNA"/>
</dbReference>
<accession>A0A8X6S902</accession>
<gene>
    <name evidence="2" type="ORF">TNCV_4090271</name>
</gene>
<evidence type="ECO:0000256" key="1">
    <source>
        <dbReference type="SAM" id="MobiDB-lite"/>
    </source>
</evidence>
<comment type="caution">
    <text evidence="2">The sequence shown here is derived from an EMBL/GenBank/DDBJ whole genome shotgun (WGS) entry which is preliminary data.</text>
</comment>
<feature type="compositionally biased region" description="Acidic residues" evidence="1">
    <location>
        <begin position="1"/>
        <end position="11"/>
    </location>
</feature>
<organism evidence="2 3">
    <name type="scientific">Trichonephila clavipes</name>
    <name type="common">Golden silk orbweaver</name>
    <name type="synonym">Nephila clavipes</name>
    <dbReference type="NCBI Taxonomy" id="2585209"/>
    <lineage>
        <taxon>Eukaryota</taxon>
        <taxon>Metazoa</taxon>
        <taxon>Ecdysozoa</taxon>
        <taxon>Arthropoda</taxon>
        <taxon>Chelicerata</taxon>
        <taxon>Arachnida</taxon>
        <taxon>Araneae</taxon>
        <taxon>Araneomorphae</taxon>
        <taxon>Entelegynae</taxon>
        <taxon>Araneoidea</taxon>
        <taxon>Nephilidae</taxon>
        <taxon>Trichonephila</taxon>
    </lineage>
</organism>
<protein>
    <submittedName>
        <fullName evidence="2">Uncharacterized protein</fullName>
    </submittedName>
</protein>
<evidence type="ECO:0000313" key="2">
    <source>
        <dbReference type="EMBL" id="GFY06925.1"/>
    </source>
</evidence>
<feature type="compositionally biased region" description="Basic and acidic residues" evidence="1">
    <location>
        <begin position="53"/>
        <end position="67"/>
    </location>
</feature>
<feature type="compositionally biased region" description="Basic and acidic residues" evidence="1">
    <location>
        <begin position="142"/>
        <end position="156"/>
    </location>
</feature>